<dbReference type="PANTHER" id="PTHR11056:SF0">
    <property type="entry name" value="HOMOGENTISATE 1,2-DIOXYGENASE"/>
    <property type="match status" value="1"/>
</dbReference>
<organism evidence="8 9">
    <name type="scientific">Pseudogulbenkiania ferrooxidans EGD-HP2</name>
    <dbReference type="NCBI Taxonomy" id="1388764"/>
    <lineage>
        <taxon>Bacteria</taxon>
        <taxon>Pseudomonadati</taxon>
        <taxon>Pseudomonadota</taxon>
        <taxon>Betaproteobacteria</taxon>
        <taxon>Neisseriales</taxon>
        <taxon>Chromobacteriaceae</taxon>
        <taxon>Pseudogulbenkiania</taxon>
    </lineage>
</organism>
<protein>
    <submittedName>
        <fullName evidence="8">Dioxygenase</fullName>
    </submittedName>
</protein>
<dbReference type="GO" id="GO:0051213">
    <property type="term" value="F:dioxygenase activity"/>
    <property type="evidence" value="ECO:0007669"/>
    <property type="project" value="UniProtKB-KW"/>
</dbReference>
<name>A0ABN0N897_9NEIS</name>
<dbReference type="Gene3D" id="2.60.120.10">
    <property type="entry name" value="Jelly Rolls"/>
    <property type="match status" value="1"/>
</dbReference>
<evidence type="ECO:0000256" key="3">
    <source>
        <dbReference type="ARBA" id="ARBA00022723"/>
    </source>
</evidence>
<dbReference type="InterPro" id="IPR046452">
    <property type="entry name" value="HgmA_N"/>
</dbReference>
<proteinExistence type="inferred from homology"/>
<feature type="domain" description="Homogentisate 1,2-dioxygenase N-terminal" evidence="7">
    <location>
        <begin position="108"/>
        <end position="248"/>
    </location>
</feature>
<evidence type="ECO:0000256" key="4">
    <source>
        <dbReference type="ARBA" id="ARBA00022964"/>
    </source>
</evidence>
<dbReference type="Proteomes" id="UP000016426">
    <property type="component" value="Unassembled WGS sequence"/>
</dbReference>
<accession>A0ABN0N897</accession>
<evidence type="ECO:0000256" key="1">
    <source>
        <dbReference type="ARBA" id="ARBA00001962"/>
    </source>
</evidence>
<keyword evidence="4 8" id="KW-0223">Dioxygenase</keyword>
<comment type="similarity">
    <text evidence="2">Belongs to the homogentisate dioxygenase family.</text>
</comment>
<keyword evidence="9" id="KW-1185">Reference proteome</keyword>
<dbReference type="InterPro" id="IPR011051">
    <property type="entry name" value="RmlC_Cupin_sf"/>
</dbReference>
<dbReference type="InterPro" id="IPR005708">
    <property type="entry name" value="Homogentis_dOase"/>
</dbReference>
<evidence type="ECO:0000256" key="5">
    <source>
        <dbReference type="ARBA" id="ARBA00023002"/>
    </source>
</evidence>
<comment type="cofactor">
    <cofactor evidence="1">
        <name>Fe cation</name>
        <dbReference type="ChEBI" id="CHEBI:24875"/>
    </cofactor>
</comment>
<dbReference type="Pfam" id="PF20510">
    <property type="entry name" value="HgmA_N"/>
    <property type="match status" value="1"/>
</dbReference>
<dbReference type="EMBL" id="AVPH01000157">
    <property type="protein sequence ID" value="ERE10600.1"/>
    <property type="molecule type" value="Genomic_DNA"/>
</dbReference>
<dbReference type="InterPro" id="IPR014710">
    <property type="entry name" value="RmlC-like_jellyroll"/>
</dbReference>
<dbReference type="SUPFAM" id="SSF51182">
    <property type="entry name" value="RmlC-like cupins"/>
    <property type="match status" value="1"/>
</dbReference>
<evidence type="ECO:0000256" key="2">
    <source>
        <dbReference type="ARBA" id="ARBA00007757"/>
    </source>
</evidence>
<evidence type="ECO:0000259" key="7">
    <source>
        <dbReference type="Pfam" id="PF20510"/>
    </source>
</evidence>
<evidence type="ECO:0000313" key="9">
    <source>
        <dbReference type="Proteomes" id="UP000016426"/>
    </source>
</evidence>
<reference evidence="8 9" key="1">
    <citation type="journal article" date="2013" name="Genome Announc.">
        <title>Genome Sequence of the Pigment-Producing Bacterium Pseudogulbenkiania ferrooxidans, Isolated from Loktak Lake.</title>
        <authorList>
            <person name="Puranik S."/>
            <person name="Talkal R."/>
            <person name="Qureshi A."/>
            <person name="Khardenavis A."/>
            <person name="Kapley A."/>
            <person name="Purohit H.J."/>
        </authorList>
    </citation>
    <scope>NUCLEOTIDE SEQUENCE [LARGE SCALE GENOMIC DNA]</scope>
    <source>
        <strain evidence="8 9">EGD-HP2</strain>
    </source>
</reference>
<keyword evidence="6" id="KW-0408">Iron</keyword>
<gene>
    <name evidence="8" type="ORF">O166_05425</name>
</gene>
<comment type="caution">
    <text evidence="8">The sequence shown here is derived from an EMBL/GenBank/DDBJ whole genome shotgun (WGS) entry which is preliminary data.</text>
</comment>
<evidence type="ECO:0000256" key="6">
    <source>
        <dbReference type="ARBA" id="ARBA00023004"/>
    </source>
</evidence>
<keyword evidence="3" id="KW-0479">Metal-binding</keyword>
<keyword evidence="5" id="KW-0560">Oxidoreductase</keyword>
<sequence length="394" mass="44349">MQGRGLCAAGRADRTFKMRKWISYPHREGTISRQAHADFPAEAIYEREVGRSGFFGPATHLHHKHPPTGWSAWEGPLRPRAFDLNELPHGTPAPWDAPLVLHNAQCKLRIWRCDKAMTQLFRNADGDDLLFIHAGSGELFCDYGHLSYRDGDYILVPRSTSWRIEPASPTTMLLVETSNGAYQLPEKGLVGPHAIFDEAVLDVPAIDDAFRAQQTEDEWQVVIKRRGALSTVTYPYNPLDAIGWHGNLSVARVNWRDIRPLMSHRYHLPPSAHTTFVADGFVICTFVPRPIESDPGALKVPFYHNNDDYDEVIFYHAGDFFSRDNIKPGMLTFHPAGFTHGPHPKAFAKAMTDPKKFTDEVAVMIDARDALEQGPGLASVEWQGYVDSWKPKQA</sequence>
<evidence type="ECO:0000313" key="8">
    <source>
        <dbReference type="EMBL" id="ERE10600.1"/>
    </source>
</evidence>
<dbReference type="PANTHER" id="PTHR11056">
    <property type="entry name" value="HOMOGENTISATE 1,2-DIOXYGENASE"/>
    <property type="match status" value="1"/>
</dbReference>